<organism evidence="2">
    <name type="scientific">uncultured bacterium Contig196</name>
    <dbReference type="NCBI Taxonomy" id="1393527"/>
    <lineage>
        <taxon>Bacteria</taxon>
        <taxon>environmental samples</taxon>
    </lineage>
</organism>
<dbReference type="SUPFAM" id="SSF53474">
    <property type="entry name" value="alpha/beta-Hydrolases"/>
    <property type="match status" value="1"/>
</dbReference>
<evidence type="ECO:0000256" key="1">
    <source>
        <dbReference type="SAM" id="SignalP"/>
    </source>
</evidence>
<dbReference type="InterPro" id="IPR050583">
    <property type="entry name" value="Mycobacterial_A85_antigen"/>
</dbReference>
<dbReference type="Gene3D" id="3.40.50.1820">
    <property type="entry name" value="alpha/beta hydrolase"/>
    <property type="match status" value="1"/>
</dbReference>
<feature type="chain" id="PRO_5004788780" evidence="1">
    <location>
        <begin position="20"/>
        <end position="292"/>
    </location>
</feature>
<feature type="signal peptide" evidence="1">
    <location>
        <begin position="1"/>
        <end position="19"/>
    </location>
</feature>
<name>W0FQU2_9BACT</name>
<dbReference type="PANTHER" id="PTHR48098:SF1">
    <property type="entry name" value="DIACYLGLYCEROL ACYLTRANSFERASE_MYCOLYLTRANSFERASE AG85A"/>
    <property type="match status" value="1"/>
</dbReference>
<keyword evidence="1" id="KW-0732">Signal</keyword>
<dbReference type="GO" id="GO:0016747">
    <property type="term" value="F:acyltransferase activity, transferring groups other than amino-acyl groups"/>
    <property type="evidence" value="ECO:0007669"/>
    <property type="project" value="TreeGrafter"/>
</dbReference>
<reference evidence="2" key="1">
    <citation type="journal article" date="2013" name="PLoS ONE">
        <title>Metagenomic insights into the carbohydrate-active enzymes carried by the microorganisms adhering to solid digesta in the rumen of cows.</title>
        <authorList>
            <person name="Wang L."/>
            <person name="Hatem A."/>
            <person name="Catalyurek U.V."/>
            <person name="Morrison M."/>
            <person name="Yu Z."/>
        </authorList>
    </citation>
    <scope>NUCLEOTIDE SEQUENCE</scope>
</reference>
<sequence length="292" mass="32274">MKKVYFVALLSVSFMTANAQEPNIPMFGGQQQIDVKFDEYKAAPQGFDQEREGITHGTVTLIEYQSESVGTTRKANVYLPPKYDTKKKYSVLYLLHGIGGDENEWYKDGGVPNIIMDNLYADGKVADMIVVMPNGRAQKDDSRAGGFGSFAAFGEFDKDLIGSLIPYIEKNYSVYADKEHRAIAGLSMGGGQSLNFGLGHMDVFAYVGGFSSAPNTQRAAQLIPDVEKVKKENKLLWMVCGGADGLMNNSAQLKAFCDENGIPCTLINYPEEGHNFVVWKYGLYNFAQLIFK</sequence>
<accession>W0FQU2</accession>
<protein>
    <submittedName>
        <fullName evidence="2">Esterase</fullName>
    </submittedName>
</protein>
<dbReference type="AlphaFoldDB" id="W0FQU2"/>
<evidence type="ECO:0000313" key="2">
    <source>
        <dbReference type="EMBL" id="AHF25217.1"/>
    </source>
</evidence>
<dbReference type="PANTHER" id="PTHR48098">
    <property type="entry name" value="ENTEROCHELIN ESTERASE-RELATED"/>
    <property type="match status" value="1"/>
</dbReference>
<dbReference type="EMBL" id="KC246824">
    <property type="protein sequence ID" value="AHF25217.1"/>
    <property type="molecule type" value="Genomic_DNA"/>
</dbReference>
<dbReference type="Pfam" id="PF00756">
    <property type="entry name" value="Esterase"/>
    <property type="match status" value="1"/>
</dbReference>
<proteinExistence type="predicted"/>
<dbReference type="InterPro" id="IPR029058">
    <property type="entry name" value="AB_hydrolase_fold"/>
</dbReference>
<dbReference type="InterPro" id="IPR000801">
    <property type="entry name" value="Esterase-like"/>
</dbReference>